<dbReference type="Proteomes" id="UP000818029">
    <property type="component" value="Chromosome D09"/>
</dbReference>
<dbReference type="InterPro" id="IPR036047">
    <property type="entry name" value="F-box-like_dom_sf"/>
</dbReference>
<name>A0ABM3AS61_GOSHI</name>
<dbReference type="Pfam" id="PF12937">
    <property type="entry name" value="F-box-like"/>
    <property type="match status" value="1"/>
</dbReference>
<evidence type="ECO:0000313" key="3">
    <source>
        <dbReference type="RefSeq" id="XP_040957690.1"/>
    </source>
</evidence>
<evidence type="ECO:0000259" key="1">
    <source>
        <dbReference type="SMART" id="SM00256"/>
    </source>
</evidence>
<sequence>MRTDITNILPEECISYILSLTSPTDVCRSKLVSPVFRSAADSDTIWGKFLPSDCYDIISNASSSSSSKLLTSSMSKAQLYFHLCKNPIIIDNEFWPQQGKNVICWGLDGFQLLGQTRLGTGDGNVCLNLDSRKWLSSKKCGG</sequence>
<dbReference type="Gene3D" id="1.20.1280.50">
    <property type="match status" value="1"/>
</dbReference>
<dbReference type="InterPro" id="IPR001810">
    <property type="entry name" value="F-box_dom"/>
</dbReference>
<protein>
    <submittedName>
        <fullName evidence="3">F-box protein PP2-B12 isoform X3</fullName>
    </submittedName>
</protein>
<dbReference type="PANTHER" id="PTHR32278">
    <property type="entry name" value="F-BOX DOMAIN-CONTAINING PROTEIN"/>
    <property type="match status" value="1"/>
</dbReference>
<dbReference type="CDD" id="cd22162">
    <property type="entry name" value="F-box_AtSKIP3-like"/>
    <property type="match status" value="1"/>
</dbReference>
<reference evidence="2" key="1">
    <citation type="journal article" date="2020" name="Nat. Genet.">
        <title>Genomic diversifications of five Gossypium allopolyploid species and their impact on cotton improvement.</title>
        <authorList>
            <person name="Chen Z.J."/>
            <person name="Sreedasyam A."/>
            <person name="Ando A."/>
            <person name="Song Q."/>
            <person name="De Santiago L.M."/>
            <person name="Hulse-Kemp A.M."/>
            <person name="Ding M."/>
            <person name="Ye W."/>
            <person name="Kirkbride R.C."/>
            <person name="Jenkins J."/>
            <person name="Plott C."/>
            <person name="Lovell J."/>
            <person name="Lin Y.M."/>
            <person name="Vaughn R."/>
            <person name="Liu B."/>
            <person name="Simpson S."/>
            <person name="Scheffler B.E."/>
            <person name="Wen L."/>
            <person name="Saski C.A."/>
            <person name="Grover C.E."/>
            <person name="Hu G."/>
            <person name="Conover J.L."/>
            <person name="Carlson J.W."/>
            <person name="Shu S."/>
            <person name="Boston L.B."/>
            <person name="Williams M."/>
            <person name="Peterson D.G."/>
            <person name="McGee K."/>
            <person name="Jones D.C."/>
            <person name="Wendel J.F."/>
            <person name="Stelly D.M."/>
            <person name="Grimwood J."/>
            <person name="Schmutz J."/>
        </authorList>
    </citation>
    <scope>NUCLEOTIDE SEQUENCE [LARGE SCALE GENOMIC DNA]</scope>
    <source>
        <strain evidence="2">cv. TM-1</strain>
    </source>
</reference>
<dbReference type="SMART" id="SM00256">
    <property type="entry name" value="FBOX"/>
    <property type="match status" value="1"/>
</dbReference>
<feature type="domain" description="F-box" evidence="1">
    <location>
        <begin position="9"/>
        <end position="49"/>
    </location>
</feature>
<proteinExistence type="predicted"/>
<dbReference type="SUPFAM" id="SSF81383">
    <property type="entry name" value="F-box domain"/>
    <property type="match status" value="1"/>
</dbReference>
<keyword evidence="2" id="KW-1185">Reference proteome</keyword>
<organism evidence="2 3">
    <name type="scientific">Gossypium hirsutum</name>
    <name type="common">Upland cotton</name>
    <name type="synonym">Gossypium mexicanum</name>
    <dbReference type="NCBI Taxonomy" id="3635"/>
    <lineage>
        <taxon>Eukaryota</taxon>
        <taxon>Viridiplantae</taxon>
        <taxon>Streptophyta</taxon>
        <taxon>Embryophyta</taxon>
        <taxon>Tracheophyta</taxon>
        <taxon>Spermatophyta</taxon>
        <taxon>Magnoliopsida</taxon>
        <taxon>eudicotyledons</taxon>
        <taxon>Gunneridae</taxon>
        <taxon>Pentapetalae</taxon>
        <taxon>rosids</taxon>
        <taxon>malvids</taxon>
        <taxon>Malvales</taxon>
        <taxon>Malvaceae</taxon>
        <taxon>Malvoideae</taxon>
        <taxon>Gossypium</taxon>
    </lineage>
</organism>
<dbReference type="RefSeq" id="XP_040957690.1">
    <property type="nucleotide sequence ID" value="XM_041101756.1"/>
</dbReference>
<gene>
    <name evidence="3" type="primary">LOC107891946</name>
</gene>
<evidence type="ECO:0000313" key="2">
    <source>
        <dbReference type="Proteomes" id="UP000818029"/>
    </source>
</evidence>
<dbReference type="GeneID" id="107891946"/>
<accession>A0ABM3AS61</accession>
<reference evidence="3" key="2">
    <citation type="submission" date="2025-08" db="UniProtKB">
        <authorList>
            <consortium name="RefSeq"/>
        </authorList>
    </citation>
    <scope>IDENTIFICATION</scope>
</reference>
<dbReference type="PANTHER" id="PTHR32278:SF36">
    <property type="entry name" value="F-BOX PROTEIN PP2-B11-LIKE"/>
    <property type="match status" value="1"/>
</dbReference>